<sequence>MRVLWICNIVVPEYSHVFNIKKNNVAGWISGQLKALLDSDLRVEIGLVFPIYDVERRKDTQSDDVQIFSIDGNMNHLDRNDKYINQFIDIYEKFRPDIIQIWGTEYKHAFYATMAANKIGLLSKVVVHIQGIVTCYSSHFFDGVHYEWRKQIMEHYERFIEQGSLEEQTLKLVQNVLGRTEWDRGTTKLFNDSVNYLYCPEILRDAFYENAGRWNYSECQKHSIFISSAAYSIKGFHSFVEVIEIVRKKYPDIKVTIAGRNPIEANSEGEISGYGKYISHLIDEKGIADSLQFTGMLTEEEMINHMLMANVFVVPSLVENSCNSLCEAMMLGVPIVATYTGGTPSMVDHGVTGLLYQGNAGYMGAYYIRELFEDQELVMTLSKNGVQTALRRHDRKTVTEGLLEIYKNLVYV</sequence>
<dbReference type="GO" id="GO:0016757">
    <property type="term" value="F:glycosyltransferase activity"/>
    <property type="evidence" value="ECO:0007669"/>
    <property type="project" value="InterPro"/>
</dbReference>
<dbReference type="CDD" id="cd03801">
    <property type="entry name" value="GT4_PimA-like"/>
    <property type="match status" value="1"/>
</dbReference>
<name>A0A1M6DA20_PSEXY</name>
<dbReference type="InterPro" id="IPR001296">
    <property type="entry name" value="Glyco_trans_1"/>
</dbReference>
<dbReference type="RefSeq" id="WP_072913326.1">
    <property type="nucleotide sequence ID" value="NZ_FQYQ01000004.1"/>
</dbReference>
<protein>
    <submittedName>
        <fullName evidence="2">Glycosyltransferase involved in cell wall bisynthesis</fullName>
    </submittedName>
</protein>
<proteinExistence type="predicted"/>
<keyword evidence="2" id="KW-0808">Transferase</keyword>
<gene>
    <name evidence="2" type="ORF">SAMN02745725_00905</name>
</gene>
<dbReference type="PANTHER" id="PTHR45947">
    <property type="entry name" value="SULFOQUINOVOSYL TRANSFERASE SQD2"/>
    <property type="match status" value="1"/>
</dbReference>
<dbReference type="Proteomes" id="UP000184185">
    <property type="component" value="Unassembled WGS sequence"/>
</dbReference>
<keyword evidence="3" id="KW-1185">Reference proteome</keyword>
<dbReference type="Gene3D" id="3.40.50.2000">
    <property type="entry name" value="Glycogen Phosphorylase B"/>
    <property type="match status" value="2"/>
</dbReference>
<dbReference type="SUPFAM" id="SSF53756">
    <property type="entry name" value="UDP-Glycosyltransferase/glycogen phosphorylase"/>
    <property type="match status" value="1"/>
</dbReference>
<organism evidence="2 3">
    <name type="scientific">Pseudobutyrivibrio xylanivorans DSM 14809</name>
    <dbReference type="NCBI Taxonomy" id="1123012"/>
    <lineage>
        <taxon>Bacteria</taxon>
        <taxon>Bacillati</taxon>
        <taxon>Bacillota</taxon>
        <taxon>Clostridia</taxon>
        <taxon>Lachnospirales</taxon>
        <taxon>Lachnospiraceae</taxon>
        <taxon>Pseudobutyrivibrio</taxon>
    </lineage>
</organism>
<dbReference type="OrthoDB" id="139410at2"/>
<dbReference type="AlphaFoldDB" id="A0A1M6DA20"/>
<feature type="domain" description="Glycosyl transferase family 1" evidence="1">
    <location>
        <begin position="223"/>
        <end position="385"/>
    </location>
</feature>
<evidence type="ECO:0000313" key="2">
    <source>
        <dbReference type="EMBL" id="SHI70093.1"/>
    </source>
</evidence>
<dbReference type="InterPro" id="IPR050194">
    <property type="entry name" value="Glycosyltransferase_grp1"/>
</dbReference>
<dbReference type="PANTHER" id="PTHR45947:SF3">
    <property type="entry name" value="SULFOQUINOVOSYL TRANSFERASE SQD2"/>
    <property type="match status" value="1"/>
</dbReference>
<dbReference type="Pfam" id="PF00534">
    <property type="entry name" value="Glycos_transf_1"/>
    <property type="match status" value="1"/>
</dbReference>
<accession>A0A1M6DA20</accession>
<dbReference type="EMBL" id="FQYQ01000004">
    <property type="protein sequence ID" value="SHI70093.1"/>
    <property type="molecule type" value="Genomic_DNA"/>
</dbReference>
<reference evidence="2 3" key="1">
    <citation type="submission" date="2016-11" db="EMBL/GenBank/DDBJ databases">
        <authorList>
            <person name="Jaros S."/>
            <person name="Januszkiewicz K."/>
            <person name="Wedrychowicz H."/>
        </authorList>
    </citation>
    <scope>NUCLEOTIDE SEQUENCE [LARGE SCALE GENOMIC DNA]</scope>
    <source>
        <strain evidence="2 3">DSM 14809</strain>
    </source>
</reference>
<evidence type="ECO:0000259" key="1">
    <source>
        <dbReference type="Pfam" id="PF00534"/>
    </source>
</evidence>
<evidence type="ECO:0000313" key="3">
    <source>
        <dbReference type="Proteomes" id="UP000184185"/>
    </source>
</evidence>